<dbReference type="Proteomes" id="UP000815677">
    <property type="component" value="Unassembled WGS sequence"/>
</dbReference>
<protein>
    <submittedName>
        <fullName evidence="1">Uncharacterized protein</fullName>
    </submittedName>
</protein>
<name>A0ABQ0LRU1_MYCCL</name>
<sequence length="212" mass="24080">MTTIDQGAAARQLDAILACHPPRLRVAPSKPPEILAYPSRSWYDLHLDENLALCRVTSAPDILHDIDGLSARHLDELRENGWHAGLPGKHLPQVPRREYRTYKTGILGAVDYFMRNYLMLCLRTATRVLFYPSAPTWPFFLVWGRVPDGYPEDGLAVDEKYGLYLPTTKSRHPDLAEEERSHASKQVVQDLQALIDRPGSSDIGAWWKQSHQ</sequence>
<evidence type="ECO:0000313" key="2">
    <source>
        <dbReference type="Proteomes" id="UP000815677"/>
    </source>
</evidence>
<keyword evidence="2" id="KW-1185">Reference proteome</keyword>
<accession>A0ABQ0LRU1</accession>
<gene>
    <name evidence="1" type="ORF">MCHLO_10685</name>
</gene>
<proteinExistence type="predicted"/>
<evidence type="ECO:0000313" key="1">
    <source>
        <dbReference type="EMBL" id="GAT53764.1"/>
    </source>
</evidence>
<dbReference type="EMBL" id="DF848473">
    <property type="protein sequence ID" value="GAT53764.1"/>
    <property type="molecule type" value="Genomic_DNA"/>
</dbReference>
<reference evidence="1" key="1">
    <citation type="submission" date="2014-09" db="EMBL/GenBank/DDBJ databases">
        <title>Genome sequence of the luminous mushroom Mycena chlorophos for searching fungal bioluminescence genes.</title>
        <authorList>
            <person name="Tanaka Y."/>
            <person name="Kasuga D."/>
            <person name="Oba Y."/>
            <person name="Hase S."/>
            <person name="Sato K."/>
            <person name="Oba Y."/>
            <person name="Sakakibara Y."/>
        </authorList>
    </citation>
    <scope>NUCLEOTIDE SEQUENCE</scope>
</reference>
<organism evidence="1 2">
    <name type="scientific">Mycena chlorophos</name>
    <name type="common">Agaric fungus</name>
    <name type="synonym">Agaricus chlorophos</name>
    <dbReference type="NCBI Taxonomy" id="658473"/>
    <lineage>
        <taxon>Eukaryota</taxon>
        <taxon>Fungi</taxon>
        <taxon>Dikarya</taxon>
        <taxon>Basidiomycota</taxon>
        <taxon>Agaricomycotina</taxon>
        <taxon>Agaricomycetes</taxon>
        <taxon>Agaricomycetidae</taxon>
        <taxon>Agaricales</taxon>
        <taxon>Marasmiineae</taxon>
        <taxon>Mycenaceae</taxon>
        <taxon>Mycena</taxon>
    </lineage>
</organism>